<dbReference type="AlphaFoldDB" id="A0A1H8AFT8"/>
<gene>
    <name evidence="2" type="ORF">SAMN04488011_101140</name>
</gene>
<dbReference type="Proteomes" id="UP000199372">
    <property type="component" value="Unassembled WGS sequence"/>
</dbReference>
<evidence type="ECO:0000313" key="3">
    <source>
        <dbReference type="Proteomes" id="UP000199372"/>
    </source>
</evidence>
<evidence type="ECO:0000256" key="1">
    <source>
        <dbReference type="SAM" id="Phobius"/>
    </source>
</evidence>
<dbReference type="EMBL" id="FOCM01000001">
    <property type="protein sequence ID" value="SEM69346.1"/>
    <property type="molecule type" value="Genomic_DNA"/>
</dbReference>
<keyword evidence="1" id="KW-0472">Membrane</keyword>
<sequence length="210" mass="21875">MLKLLIEKLAAAWTSAGWGARAAIALGLIAVFFAASRTGYLGADLQRLNRSMISVTIPGLDVQVGTVALSASWAVSSGSEAIPLSQGGFCRSGDVVSLDYAASEQGWVFGVGLSPSGPYPILGQGLAARPVAANAIYATEVRLDTEIGIEFFGLGFSATPLAEDEVTALVRPYDALMEFTDGGRGGAVFALFEPSGQVLATRSHYCLHDE</sequence>
<dbReference type="RefSeq" id="WP_091843140.1">
    <property type="nucleotide sequence ID" value="NZ_FOCM01000001.1"/>
</dbReference>
<keyword evidence="1" id="KW-0812">Transmembrane</keyword>
<organism evidence="2 3">
    <name type="scientific">Palleronia pelagia</name>
    <dbReference type="NCBI Taxonomy" id="387096"/>
    <lineage>
        <taxon>Bacteria</taxon>
        <taxon>Pseudomonadati</taxon>
        <taxon>Pseudomonadota</taxon>
        <taxon>Alphaproteobacteria</taxon>
        <taxon>Rhodobacterales</taxon>
        <taxon>Roseobacteraceae</taxon>
        <taxon>Palleronia</taxon>
    </lineage>
</organism>
<evidence type="ECO:0000313" key="2">
    <source>
        <dbReference type="EMBL" id="SEM69346.1"/>
    </source>
</evidence>
<proteinExistence type="predicted"/>
<name>A0A1H8AFT8_9RHOB</name>
<protein>
    <submittedName>
        <fullName evidence="2">Uncharacterized protein</fullName>
    </submittedName>
</protein>
<feature type="transmembrane region" description="Helical" evidence="1">
    <location>
        <begin position="20"/>
        <end position="43"/>
    </location>
</feature>
<keyword evidence="3" id="KW-1185">Reference proteome</keyword>
<keyword evidence="1" id="KW-1133">Transmembrane helix</keyword>
<accession>A0A1H8AFT8</accession>
<reference evidence="3" key="1">
    <citation type="submission" date="2016-10" db="EMBL/GenBank/DDBJ databases">
        <authorList>
            <person name="Varghese N."/>
            <person name="Submissions S."/>
        </authorList>
    </citation>
    <scope>NUCLEOTIDE SEQUENCE [LARGE SCALE GENOMIC DNA]</scope>
    <source>
        <strain evidence="3">DSM 26893</strain>
    </source>
</reference>